<reference evidence="2" key="1">
    <citation type="submission" date="2021-06" db="EMBL/GenBank/DDBJ databases">
        <authorList>
            <person name="Hodson N. C."/>
            <person name="Mongue J. A."/>
            <person name="Jaron S. K."/>
        </authorList>
    </citation>
    <scope>NUCLEOTIDE SEQUENCE</scope>
</reference>
<name>A0A8J2PT20_9HEXA</name>
<protein>
    <submittedName>
        <fullName evidence="2">Uncharacterized protein</fullName>
    </submittedName>
</protein>
<dbReference type="EMBL" id="CAJVCH010570773">
    <property type="protein sequence ID" value="CAG7835830.1"/>
    <property type="molecule type" value="Genomic_DNA"/>
</dbReference>
<evidence type="ECO:0000256" key="1">
    <source>
        <dbReference type="SAM" id="SignalP"/>
    </source>
</evidence>
<gene>
    <name evidence="2" type="ORF">AFUS01_LOCUS45152</name>
</gene>
<organism evidence="2 3">
    <name type="scientific">Allacma fusca</name>
    <dbReference type="NCBI Taxonomy" id="39272"/>
    <lineage>
        <taxon>Eukaryota</taxon>
        <taxon>Metazoa</taxon>
        <taxon>Ecdysozoa</taxon>
        <taxon>Arthropoda</taxon>
        <taxon>Hexapoda</taxon>
        <taxon>Collembola</taxon>
        <taxon>Symphypleona</taxon>
        <taxon>Sminthuridae</taxon>
        <taxon>Allacma</taxon>
    </lineage>
</organism>
<comment type="caution">
    <text evidence="2">The sequence shown here is derived from an EMBL/GenBank/DDBJ whole genome shotgun (WGS) entry which is preliminary data.</text>
</comment>
<keyword evidence="1" id="KW-0732">Signal</keyword>
<keyword evidence="3" id="KW-1185">Reference proteome</keyword>
<feature type="chain" id="PRO_5035240340" evidence="1">
    <location>
        <begin position="24"/>
        <end position="141"/>
    </location>
</feature>
<sequence length="141" mass="15518">MAAVYQVLAFWTLMLLTVSFVKSDACANGEIKATGPIAEVHAECSKNLDPTSEANMCEFQCIRKKEDLLDDAGLPSLDKHLIYMKKIMSADLATKAEGPIKECFQKFLPEIQHHEKDTLCDSSKGFNACTKDAIIKICTGS</sequence>
<feature type="signal peptide" evidence="1">
    <location>
        <begin position="1"/>
        <end position="23"/>
    </location>
</feature>
<dbReference type="AlphaFoldDB" id="A0A8J2PT20"/>
<evidence type="ECO:0000313" key="3">
    <source>
        <dbReference type="Proteomes" id="UP000708208"/>
    </source>
</evidence>
<accession>A0A8J2PT20</accession>
<proteinExistence type="predicted"/>
<evidence type="ECO:0000313" key="2">
    <source>
        <dbReference type="EMBL" id="CAG7835830.1"/>
    </source>
</evidence>
<dbReference type="Proteomes" id="UP000708208">
    <property type="component" value="Unassembled WGS sequence"/>
</dbReference>